<comment type="caution">
    <text evidence="2">The sequence shown here is derived from an EMBL/GenBank/DDBJ whole genome shotgun (WGS) entry which is preliminary data.</text>
</comment>
<organism evidence="2 3">
    <name type="scientific">Acidiferrobacter thiooxydans</name>
    <dbReference type="NCBI Taxonomy" id="163359"/>
    <lineage>
        <taxon>Bacteria</taxon>
        <taxon>Pseudomonadati</taxon>
        <taxon>Pseudomonadota</taxon>
        <taxon>Gammaproteobacteria</taxon>
        <taxon>Acidiferrobacterales</taxon>
        <taxon>Acidiferrobacteraceae</taxon>
        <taxon>Acidiferrobacter</taxon>
    </lineage>
</organism>
<evidence type="ECO:0000313" key="3">
    <source>
        <dbReference type="Proteomes" id="UP000253250"/>
    </source>
</evidence>
<dbReference type="SUPFAM" id="SSF51161">
    <property type="entry name" value="Trimeric LpxA-like enzymes"/>
    <property type="match status" value="1"/>
</dbReference>
<dbReference type="Gene3D" id="2.160.10.10">
    <property type="entry name" value="Hexapeptide repeat proteins"/>
    <property type="match status" value="1"/>
</dbReference>
<protein>
    <recommendedName>
        <fullName evidence="4">Transferase</fullName>
    </recommendedName>
</protein>
<reference evidence="2 3" key="1">
    <citation type="submission" date="2018-02" db="EMBL/GenBank/DDBJ databases">
        <title>Insights into the biology of acidophilic members of the Acidiferrobacteraceae family derived from comparative genomic analyses.</title>
        <authorList>
            <person name="Issotta F."/>
            <person name="Thyssen C."/>
            <person name="Mena C."/>
            <person name="Moya A."/>
            <person name="Bellenberg S."/>
            <person name="Sproer C."/>
            <person name="Covarrubias P.C."/>
            <person name="Sand W."/>
            <person name="Quatrini R."/>
            <person name="Vera M."/>
        </authorList>
    </citation>
    <scope>NUCLEOTIDE SEQUENCE [LARGE SCALE GENOMIC DNA]</scope>
    <source>
        <strain evidence="3">m-1</strain>
    </source>
</reference>
<gene>
    <name evidence="2" type="ORF">C4900_01670</name>
</gene>
<comment type="similarity">
    <text evidence="1">Belongs to the transferase hexapeptide repeat family.</text>
</comment>
<evidence type="ECO:0000313" key="2">
    <source>
        <dbReference type="EMBL" id="RCN58530.1"/>
    </source>
</evidence>
<evidence type="ECO:0000256" key="1">
    <source>
        <dbReference type="ARBA" id="ARBA00007274"/>
    </source>
</evidence>
<dbReference type="InterPro" id="IPR050179">
    <property type="entry name" value="Trans_hexapeptide_repeat"/>
</dbReference>
<dbReference type="AlphaFoldDB" id="A0A368HJR1"/>
<evidence type="ECO:0008006" key="4">
    <source>
        <dbReference type="Google" id="ProtNLM"/>
    </source>
</evidence>
<dbReference type="PANTHER" id="PTHR43300:SF7">
    <property type="entry name" value="UDP-N-ACETYLBACILLOSAMINE N-ACETYLTRANSFERASE"/>
    <property type="match status" value="1"/>
</dbReference>
<dbReference type="InterPro" id="IPR011004">
    <property type="entry name" value="Trimer_LpxA-like_sf"/>
</dbReference>
<dbReference type="Proteomes" id="UP000253250">
    <property type="component" value="Unassembled WGS sequence"/>
</dbReference>
<dbReference type="OrthoDB" id="9815592at2"/>
<proteinExistence type="inferred from homology"/>
<accession>A0A368HJR1</accession>
<dbReference type="RefSeq" id="WP_114282200.1">
    <property type="nucleotide sequence ID" value="NZ_PSYR01000001.1"/>
</dbReference>
<name>A0A368HJR1_9GAMM</name>
<keyword evidence="3" id="KW-1185">Reference proteome</keyword>
<dbReference type="PANTHER" id="PTHR43300">
    <property type="entry name" value="ACETYLTRANSFERASE"/>
    <property type="match status" value="1"/>
</dbReference>
<sequence>MTRRFKGALQALLAGLGAVIAFPALVLAAGDRYSGGRDDGFTLGAQLLALVPGVIGDAARGAYYGHTLALFETGATVHFGSYFSKRGARVHARAGIGAYCVMGLVDLGSGVRIASRVSITSGLYYHGSAAGGIGGEDNVTRVVIGANTWIGEGAVIGADVGADCIVGMGSVVIQTVPDRSTVIGNPARRVPSAA</sequence>
<dbReference type="EMBL" id="PSYR01000001">
    <property type="protein sequence ID" value="RCN58530.1"/>
    <property type="molecule type" value="Genomic_DNA"/>
</dbReference>